<dbReference type="Proteomes" id="UP000034029">
    <property type="component" value="Chromosome"/>
</dbReference>
<evidence type="ECO:0000256" key="3">
    <source>
        <dbReference type="ARBA" id="ARBA00022448"/>
    </source>
</evidence>
<dbReference type="OrthoDB" id="9775735at2"/>
<dbReference type="GO" id="GO:0005886">
    <property type="term" value="C:plasma membrane"/>
    <property type="evidence" value="ECO:0007669"/>
    <property type="project" value="UniProtKB-SubCell"/>
</dbReference>
<feature type="transmembrane region" description="Helical" evidence="8">
    <location>
        <begin position="195"/>
        <end position="220"/>
    </location>
</feature>
<evidence type="ECO:0000313" key="9">
    <source>
        <dbReference type="EMBL" id="AKG73052.1"/>
    </source>
</evidence>
<dbReference type="RefSeq" id="WP_046789244.1">
    <property type="nucleotide sequence ID" value="NZ_CP011366.1"/>
</dbReference>
<feature type="transmembrane region" description="Helical" evidence="8">
    <location>
        <begin position="265"/>
        <end position="288"/>
    </location>
</feature>
<dbReference type="EMBL" id="FOTB01000003">
    <property type="protein sequence ID" value="SFK78118.1"/>
    <property type="molecule type" value="Genomic_DNA"/>
</dbReference>
<keyword evidence="3" id="KW-0813">Transport</keyword>
<evidence type="ECO:0000256" key="4">
    <source>
        <dbReference type="ARBA" id="ARBA00022475"/>
    </source>
</evidence>
<evidence type="ECO:0000256" key="8">
    <source>
        <dbReference type="SAM" id="Phobius"/>
    </source>
</evidence>
<feature type="transmembrane region" description="Helical" evidence="8">
    <location>
        <begin position="415"/>
        <end position="442"/>
    </location>
</feature>
<reference evidence="9 11" key="1">
    <citation type="journal article" date="2015" name="Int. J. Syst. Evol. Microbiol.">
        <title>Complete genome sequence of Salinicoccus halodurans H3B36, isolated from the Qaidam Basin in China.</title>
        <authorList>
            <person name="Jiang K."/>
            <person name="Xue Y."/>
            <person name="Ma Y."/>
        </authorList>
    </citation>
    <scope>NUCLEOTIDE SEQUENCE [LARGE SCALE GENOMIC DNA]</scope>
    <source>
        <strain evidence="9 11">H3B36</strain>
    </source>
</reference>
<keyword evidence="6 8" id="KW-1133">Transmembrane helix</keyword>
<evidence type="ECO:0000256" key="5">
    <source>
        <dbReference type="ARBA" id="ARBA00022692"/>
    </source>
</evidence>
<feature type="transmembrane region" description="Helical" evidence="8">
    <location>
        <begin position="17"/>
        <end position="35"/>
    </location>
</feature>
<comment type="subcellular location">
    <subcellularLocation>
        <location evidence="1">Cell membrane</location>
        <topology evidence="1">Multi-pass membrane protein</topology>
    </subcellularLocation>
</comment>
<feature type="transmembrane region" description="Helical" evidence="8">
    <location>
        <begin position="481"/>
        <end position="501"/>
    </location>
</feature>
<organism evidence="10 12">
    <name type="scientific">Salinicoccus halodurans</name>
    <dbReference type="NCBI Taxonomy" id="407035"/>
    <lineage>
        <taxon>Bacteria</taxon>
        <taxon>Bacillati</taxon>
        <taxon>Bacillota</taxon>
        <taxon>Bacilli</taxon>
        <taxon>Bacillales</taxon>
        <taxon>Staphylococcaceae</taxon>
        <taxon>Salinicoccus</taxon>
    </lineage>
</organism>
<keyword evidence="7 8" id="KW-0472">Membrane</keyword>
<protein>
    <submittedName>
        <fullName evidence="9">Choline transporter</fullName>
    </submittedName>
    <submittedName>
        <fullName evidence="10">Choline-glycine betaine transporter</fullName>
    </submittedName>
</protein>
<proteinExistence type="inferred from homology"/>
<feature type="transmembrane region" description="Helical" evidence="8">
    <location>
        <begin position="142"/>
        <end position="166"/>
    </location>
</feature>
<evidence type="ECO:0000256" key="1">
    <source>
        <dbReference type="ARBA" id="ARBA00004651"/>
    </source>
</evidence>
<dbReference type="PANTHER" id="PTHR30047">
    <property type="entry name" value="HIGH-AFFINITY CHOLINE TRANSPORT PROTEIN-RELATED"/>
    <property type="match status" value="1"/>
</dbReference>
<dbReference type="Pfam" id="PF02028">
    <property type="entry name" value="BCCT"/>
    <property type="match status" value="1"/>
</dbReference>
<keyword evidence="5 8" id="KW-0812">Transmembrane</keyword>
<feature type="transmembrane region" description="Helical" evidence="8">
    <location>
        <begin position="355"/>
        <end position="378"/>
    </location>
</feature>
<evidence type="ECO:0000313" key="10">
    <source>
        <dbReference type="EMBL" id="SFK78118.1"/>
    </source>
</evidence>
<feature type="transmembrane region" description="Helical" evidence="8">
    <location>
        <begin position="454"/>
        <end position="475"/>
    </location>
</feature>
<evidence type="ECO:0000256" key="7">
    <source>
        <dbReference type="ARBA" id="ARBA00023136"/>
    </source>
</evidence>
<gene>
    <name evidence="9" type="ORF">AAT16_01720</name>
    <name evidence="10" type="ORF">SAMN05216235_1718</name>
</gene>
<sequence length="521" mass="57508">MEEKPDRGGLKSVDHKIFLPSVIIIVLISIPFALYESESLEILNNIFDQIVSQFGWGYIWYATILLAAGLYLSFSKYGKVVLGSPEEKPQFTLFEYASLLIAMGLGSTIMRTGMVQWTGVADNPPLGVTPGSPEALLWGNSYAMYMWSFQVFSIFVMAAPAMAYIIHVKKRPMMRISEATRVIFGDRFTDGAGGVILDILFLVSILSGAAVTLGLGTPIITTNLASLLNTEVTFTMTMIVTIIWVALFSLSAYRGIEKGIKKLSVLNIYMAAFLALFILIVGPGVFIMDYFTDTIGHLLTNYMSFSFYTESVAAGQASFIRDHLIFWLAYSATWAMLHSVFAAKISKGRTIKEMILTYLLAPTAISWIATGVLGGIGVNAQLNGELDVLAMLQEKEAVELIPDILQTLPLSGLMMILFIIIAMIFLTTTLDSTTFTIAVYTSKNDMSENEPSKFLRIFVAFVITALALLLMQIGGLAPLEVVSGIMGIPIIFIQFLMVYAAKKMMDQDEAWKYNIRKNDND</sequence>
<dbReference type="Proteomes" id="UP000183090">
    <property type="component" value="Unassembled WGS sequence"/>
</dbReference>
<dbReference type="InterPro" id="IPR000060">
    <property type="entry name" value="BCCT_transptr"/>
</dbReference>
<evidence type="ECO:0000256" key="6">
    <source>
        <dbReference type="ARBA" id="ARBA00022989"/>
    </source>
</evidence>
<keyword evidence="4" id="KW-1003">Cell membrane</keyword>
<name>A0A0F7HHV6_9STAP</name>
<dbReference type="PANTHER" id="PTHR30047:SF7">
    <property type="entry name" value="HIGH-AFFINITY CHOLINE TRANSPORT PROTEIN"/>
    <property type="match status" value="1"/>
</dbReference>
<keyword evidence="11" id="KW-1185">Reference proteome</keyword>
<reference evidence="11" key="2">
    <citation type="submission" date="2015-04" db="EMBL/GenBank/DDBJ databases">
        <title>Complete genome sequence of Salinicoccus halodurans strain H3B36, isolated from the Qaidam basin of China.</title>
        <authorList>
            <person name="Ma Y."/>
            <person name="Jiang K."/>
            <person name="Xue Y."/>
        </authorList>
    </citation>
    <scope>NUCLEOTIDE SEQUENCE [LARGE SCALE GENOMIC DNA]</scope>
    <source>
        <strain evidence="11">H3B36</strain>
    </source>
</reference>
<feature type="transmembrane region" description="Helical" evidence="8">
    <location>
        <begin position="55"/>
        <end position="72"/>
    </location>
</feature>
<reference evidence="10 12" key="3">
    <citation type="submission" date="2016-10" db="EMBL/GenBank/DDBJ databases">
        <authorList>
            <person name="Varghese N."/>
            <person name="Submissions S."/>
        </authorList>
    </citation>
    <scope>NUCLEOTIDE SEQUENCE [LARGE SCALE GENOMIC DNA]</scope>
    <source>
        <strain evidence="10 12">CGMCC 1.6501</strain>
    </source>
</reference>
<comment type="similarity">
    <text evidence="2">Belongs to the BCCT transporter (TC 2.A.15) family.</text>
</comment>
<feature type="transmembrane region" description="Helical" evidence="8">
    <location>
        <begin position="324"/>
        <end position="343"/>
    </location>
</feature>
<feature type="transmembrane region" description="Helical" evidence="8">
    <location>
        <begin position="232"/>
        <end position="253"/>
    </location>
</feature>
<accession>A0A0F7HHV6</accession>
<dbReference type="AlphaFoldDB" id="A0A0F7HHV6"/>
<dbReference type="GO" id="GO:0022857">
    <property type="term" value="F:transmembrane transporter activity"/>
    <property type="evidence" value="ECO:0007669"/>
    <property type="project" value="InterPro"/>
</dbReference>
<dbReference type="EMBL" id="CP011366">
    <property type="protein sequence ID" value="AKG73052.1"/>
    <property type="molecule type" value="Genomic_DNA"/>
</dbReference>
<evidence type="ECO:0000313" key="12">
    <source>
        <dbReference type="Proteomes" id="UP000183090"/>
    </source>
</evidence>
<evidence type="ECO:0000313" key="11">
    <source>
        <dbReference type="Proteomes" id="UP000034029"/>
    </source>
</evidence>
<dbReference type="KEGG" id="shv:AAT16_01720"/>
<feature type="transmembrane region" description="Helical" evidence="8">
    <location>
        <begin position="93"/>
        <end position="110"/>
    </location>
</feature>
<evidence type="ECO:0000256" key="2">
    <source>
        <dbReference type="ARBA" id="ARBA00005658"/>
    </source>
</evidence>